<evidence type="ECO:0000313" key="4">
    <source>
        <dbReference type="Proteomes" id="UP001055039"/>
    </source>
</evidence>
<proteinExistence type="predicted"/>
<dbReference type="CDD" id="cd00338">
    <property type="entry name" value="Ser_Recombinase"/>
    <property type="match status" value="1"/>
</dbReference>
<dbReference type="SUPFAM" id="SSF53041">
    <property type="entry name" value="Resolvase-like"/>
    <property type="match status" value="1"/>
</dbReference>
<evidence type="ECO:0000259" key="2">
    <source>
        <dbReference type="PROSITE" id="PS51737"/>
    </source>
</evidence>
<evidence type="ECO:0000259" key="1">
    <source>
        <dbReference type="PROSITE" id="PS51736"/>
    </source>
</evidence>
<name>A0ABQ4UEZ2_9HYPH</name>
<dbReference type="SMART" id="SM00857">
    <property type="entry name" value="Resolvase"/>
    <property type="match status" value="1"/>
</dbReference>
<dbReference type="InterPro" id="IPR036162">
    <property type="entry name" value="Resolvase-like_N_sf"/>
</dbReference>
<protein>
    <recommendedName>
        <fullName evidence="5">Recombinase family protein</fullName>
    </recommendedName>
</protein>
<reference evidence="3" key="2">
    <citation type="submission" date="2021-08" db="EMBL/GenBank/DDBJ databases">
        <authorList>
            <person name="Tani A."/>
            <person name="Ola A."/>
            <person name="Ogura Y."/>
            <person name="Katsura K."/>
            <person name="Hayashi T."/>
        </authorList>
    </citation>
    <scope>NUCLEOTIDE SEQUENCE</scope>
    <source>
        <strain evidence="3">NBRC 15686</strain>
    </source>
</reference>
<dbReference type="Pfam" id="PF00239">
    <property type="entry name" value="Resolvase"/>
    <property type="match status" value="1"/>
</dbReference>
<dbReference type="Proteomes" id="UP001055039">
    <property type="component" value="Unassembled WGS sequence"/>
</dbReference>
<evidence type="ECO:0000313" key="3">
    <source>
        <dbReference type="EMBL" id="GJE64370.1"/>
    </source>
</evidence>
<comment type="caution">
    <text evidence="3">The sequence shown here is derived from an EMBL/GenBank/DDBJ whole genome shotgun (WGS) entry which is preliminary data.</text>
</comment>
<feature type="domain" description="Resolvase/invertase-type recombinase catalytic" evidence="1">
    <location>
        <begin position="23"/>
        <end position="173"/>
    </location>
</feature>
<dbReference type="PANTHER" id="PTHR30461">
    <property type="entry name" value="DNA-INVERTASE FROM LAMBDOID PROPHAGE"/>
    <property type="match status" value="1"/>
</dbReference>
<organism evidence="3 4">
    <name type="scientific">Methylorubrum aminovorans</name>
    <dbReference type="NCBI Taxonomy" id="269069"/>
    <lineage>
        <taxon>Bacteria</taxon>
        <taxon>Pseudomonadati</taxon>
        <taxon>Pseudomonadota</taxon>
        <taxon>Alphaproteobacteria</taxon>
        <taxon>Hyphomicrobiales</taxon>
        <taxon>Methylobacteriaceae</taxon>
        <taxon>Methylorubrum</taxon>
    </lineage>
</organism>
<accession>A0ABQ4UEZ2</accession>
<dbReference type="RefSeq" id="WP_431310868.1">
    <property type="nucleotide sequence ID" value="NZ_BSUX01000001.1"/>
</dbReference>
<dbReference type="InterPro" id="IPR006119">
    <property type="entry name" value="Resolv_N"/>
</dbReference>
<dbReference type="InterPro" id="IPR050639">
    <property type="entry name" value="SSR_resolvase"/>
</dbReference>
<evidence type="ECO:0008006" key="5">
    <source>
        <dbReference type="Google" id="ProtNLM"/>
    </source>
</evidence>
<dbReference type="EMBL" id="BPRC01000003">
    <property type="protein sequence ID" value="GJE64370.1"/>
    <property type="molecule type" value="Genomic_DNA"/>
</dbReference>
<sequence length="525" mass="58805">MVATEHDVGRGRTNKSTEQSTVRAVAYVRMSTDLQRYSTENQLDRIRRFADGRNFEIVRIYEDAGRSGLTIDGREALQRLMADVTSGIPDFEAILVYDVSRWGRFQDADEGAYHEHVCRRAGITVHYCAEQFDNDGSIGSTLLKAVKRVMAGEYSRELSVKVFAGQCRLVQRGYRQGGMADYGLRRLLVDEHGAVKVELARGERKSLQTDRVVLVPGPDREVETVRRMYRLFTSGVGEREIAEGLNRDGIKTDLGRAWTRGTVHQVLTNGKYVGDNVYNRVSCKLRQRRTINDPALWVVAKGAFTPLVDASVFERARAIVEERTRRLDDEELLALLNELLRATGALSSLVIDERDDMPSSSVYRRRFGSLLRAYRLVGYAPDRNYRYLEINRRLRDLHPEVVATVVAGLEDAGGSVVRDSATDLLTCNGEFTASVVIARHRETAAGSARWQIRLDAGLAPDVTVAVRMGPGNTEPLDYYVLPRIDMTGPHLRLAECNGLSLDGYRFDDLGFFFSLAARATLTEAA</sequence>
<dbReference type="Gene3D" id="3.90.1750.20">
    <property type="entry name" value="Putative Large Serine Recombinase, Chain B, Domain 2"/>
    <property type="match status" value="1"/>
</dbReference>
<feature type="domain" description="Recombinase" evidence="2">
    <location>
        <begin position="203"/>
        <end position="326"/>
    </location>
</feature>
<dbReference type="Gene3D" id="3.40.50.1390">
    <property type="entry name" value="Resolvase, N-terminal catalytic domain"/>
    <property type="match status" value="1"/>
</dbReference>
<keyword evidence="4" id="KW-1185">Reference proteome</keyword>
<dbReference type="Pfam" id="PF07508">
    <property type="entry name" value="Recombinase"/>
    <property type="match status" value="1"/>
</dbReference>
<reference evidence="3" key="1">
    <citation type="journal article" date="2021" name="Front. Microbiol.">
        <title>Comprehensive Comparative Genomics and Phenotyping of Methylobacterium Species.</title>
        <authorList>
            <person name="Alessa O."/>
            <person name="Ogura Y."/>
            <person name="Fujitani Y."/>
            <person name="Takami H."/>
            <person name="Hayashi T."/>
            <person name="Sahin N."/>
            <person name="Tani A."/>
        </authorList>
    </citation>
    <scope>NUCLEOTIDE SEQUENCE</scope>
    <source>
        <strain evidence="3">NBRC 15686</strain>
    </source>
</reference>
<dbReference type="PROSITE" id="PS51736">
    <property type="entry name" value="RECOMBINASES_3"/>
    <property type="match status" value="1"/>
</dbReference>
<dbReference type="PROSITE" id="PS51737">
    <property type="entry name" value="RECOMBINASE_DNA_BIND"/>
    <property type="match status" value="1"/>
</dbReference>
<gene>
    <name evidence="3" type="ORF">LNAOJCKE_1574</name>
</gene>
<dbReference type="InterPro" id="IPR038109">
    <property type="entry name" value="DNA_bind_recomb_sf"/>
</dbReference>
<dbReference type="PANTHER" id="PTHR30461:SF23">
    <property type="entry name" value="DNA RECOMBINASE-RELATED"/>
    <property type="match status" value="1"/>
</dbReference>
<dbReference type="InterPro" id="IPR011109">
    <property type="entry name" value="DNA_bind_recombinase_dom"/>
</dbReference>